<protein>
    <recommendedName>
        <fullName evidence="2">CopG family transcriptional regulator</fullName>
    </recommendedName>
</protein>
<name>A0A6S6TV31_9BACT</name>
<evidence type="ECO:0000313" key="1">
    <source>
        <dbReference type="EMBL" id="CAA6821997.1"/>
    </source>
</evidence>
<sequence length="68" mass="8013">MKEEYDFSNGERGKFYNKNATFNLPIYLEPEIESFVAKLAKEQKKNISEVVNALLFKDKELIELMRIP</sequence>
<evidence type="ECO:0008006" key="2">
    <source>
        <dbReference type="Google" id="ProtNLM"/>
    </source>
</evidence>
<gene>
    <name evidence="1" type="ORF">HELGO_WM5646</name>
</gene>
<organism evidence="1">
    <name type="scientific">uncultured Sulfurovum sp</name>
    <dbReference type="NCBI Taxonomy" id="269237"/>
    <lineage>
        <taxon>Bacteria</taxon>
        <taxon>Pseudomonadati</taxon>
        <taxon>Campylobacterota</taxon>
        <taxon>Epsilonproteobacteria</taxon>
        <taxon>Campylobacterales</taxon>
        <taxon>Sulfurovaceae</taxon>
        <taxon>Sulfurovum</taxon>
        <taxon>environmental samples</taxon>
    </lineage>
</organism>
<reference evidence="1" key="1">
    <citation type="submission" date="2020-01" db="EMBL/GenBank/DDBJ databases">
        <authorList>
            <person name="Meier V. D."/>
            <person name="Meier V D."/>
        </authorList>
    </citation>
    <scope>NUCLEOTIDE SEQUENCE</scope>
    <source>
        <strain evidence="1">HLG_WM_MAG_05</strain>
    </source>
</reference>
<proteinExistence type="predicted"/>
<dbReference type="AlphaFoldDB" id="A0A6S6TV31"/>
<accession>A0A6S6TV31</accession>
<dbReference type="EMBL" id="CACVAU010000064">
    <property type="protein sequence ID" value="CAA6821997.1"/>
    <property type="molecule type" value="Genomic_DNA"/>
</dbReference>